<reference evidence="4 5" key="1">
    <citation type="submission" date="2019-08" db="EMBL/GenBank/DDBJ databases">
        <title>Draft genome sequences of two oriental melons (Cucumis melo L. var makuwa).</title>
        <authorList>
            <person name="Kwon S.-Y."/>
        </authorList>
    </citation>
    <scope>NUCLEOTIDE SEQUENCE [LARGE SCALE GENOMIC DNA]</scope>
    <source>
        <strain evidence="5">cv. Chang Bougi</strain>
        <strain evidence="4">cv. SW 3</strain>
        <tissue evidence="2">Leaf</tissue>
    </source>
</reference>
<dbReference type="PANTHER" id="PTHR10775:SF185">
    <property type="entry name" value="OS08G0208400 PROTEIN"/>
    <property type="match status" value="1"/>
</dbReference>
<evidence type="ECO:0000313" key="3">
    <source>
        <dbReference type="EMBL" id="TYK05223.1"/>
    </source>
</evidence>
<dbReference type="EMBL" id="SSTE01007677">
    <property type="protein sequence ID" value="KAA0056276.1"/>
    <property type="molecule type" value="Genomic_DNA"/>
</dbReference>
<accession>A0A5A7UPN4</accession>
<evidence type="ECO:0000313" key="4">
    <source>
        <dbReference type="Proteomes" id="UP000321393"/>
    </source>
</evidence>
<protein>
    <submittedName>
        <fullName evidence="2">CACTA en-spm transposon protein</fullName>
    </submittedName>
</protein>
<dbReference type="EMBL" id="SSTD01013924">
    <property type="protein sequence ID" value="TYK05223.1"/>
    <property type="molecule type" value="Genomic_DNA"/>
</dbReference>
<gene>
    <name evidence="3" type="ORF">E5676_scaffold108G00290</name>
    <name evidence="2" type="ORF">E6C27_scaffold226G00460</name>
</gene>
<name>A0A5A7UPN4_CUCMM</name>
<dbReference type="Pfam" id="PF02992">
    <property type="entry name" value="Transposase_21"/>
    <property type="match status" value="1"/>
</dbReference>
<feature type="region of interest" description="Disordered" evidence="1">
    <location>
        <begin position="393"/>
        <end position="412"/>
    </location>
</feature>
<evidence type="ECO:0000313" key="2">
    <source>
        <dbReference type="EMBL" id="KAA0056276.1"/>
    </source>
</evidence>
<proteinExistence type="predicted"/>
<feature type="region of interest" description="Disordered" evidence="1">
    <location>
        <begin position="265"/>
        <end position="293"/>
    </location>
</feature>
<dbReference type="PANTHER" id="PTHR10775">
    <property type="entry name" value="OS08G0208400 PROTEIN"/>
    <property type="match status" value="1"/>
</dbReference>
<dbReference type="InterPro" id="IPR004252">
    <property type="entry name" value="Probable_transposase_24"/>
</dbReference>
<dbReference type="Proteomes" id="UP000321947">
    <property type="component" value="Unassembled WGS sequence"/>
</dbReference>
<organism evidence="2 4">
    <name type="scientific">Cucumis melo var. makuwa</name>
    <name type="common">Oriental melon</name>
    <dbReference type="NCBI Taxonomy" id="1194695"/>
    <lineage>
        <taxon>Eukaryota</taxon>
        <taxon>Viridiplantae</taxon>
        <taxon>Streptophyta</taxon>
        <taxon>Embryophyta</taxon>
        <taxon>Tracheophyta</taxon>
        <taxon>Spermatophyta</taxon>
        <taxon>Magnoliopsida</taxon>
        <taxon>eudicotyledons</taxon>
        <taxon>Gunneridae</taxon>
        <taxon>Pentapetalae</taxon>
        <taxon>rosids</taxon>
        <taxon>fabids</taxon>
        <taxon>Cucurbitales</taxon>
        <taxon>Cucurbitaceae</taxon>
        <taxon>Benincaseae</taxon>
        <taxon>Cucumis</taxon>
    </lineage>
</organism>
<sequence>MCSSTIPSSFYEAKQKLRDLSLEYETIHAYGFNPFGQMSTSYNIWHVVLLPYNLPPWKYMKETNFFISLLIPGPRSPGREIDVYLQPLIEELKELWTFGVRMYDSLTDQFFQLYAALLWTINDFPTYGDLSGWSIKGYQACHICVGDRSSFRIRGRISFMKYRRYLPENNVWRRSNLHDGKVEHKAPLVVTNEHEILEQLDRLELCVMSPTTSSMMWMNTCHMQATTTNYNDKPRIMSLSYPRHNFLETDAMFLEFEDELDNFAGGSSSVGNNTGESSSQQSGTPTPRRRAQSQLLELEHHVATIGVCVRKTSSIHCLKWADVHREYIEVVKGDLQFFVLNFNDQVMNRFVEHQMLTIFKNFRADYHKHFKKYSNPDEARASPSNILEQSRTNEAGRQEQPYNHSSGSKSFLQRQHELAEQKGELVDRVELFQETHVRVNQMLELQSQPTPEGSQPFFGDEICDQVLGRRPCYSKGLGWGPKSKAFRRGLPDVGDFVSKNGVGRGILDVERGIPDAVLVTHQECLSRLTSPDVRPDAPKNVGISFPDVFFYFP</sequence>
<dbReference type="AlphaFoldDB" id="A0A5A7UPN4"/>
<evidence type="ECO:0000256" key="1">
    <source>
        <dbReference type="SAM" id="MobiDB-lite"/>
    </source>
</evidence>
<dbReference type="OrthoDB" id="1921870at2759"/>
<evidence type="ECO:0000313" key="5">
    <source>
        <dbReference type="Proteomes" id="UP000321947"/>
    </source>
</evidence>
<feature type="compositionally biased region" description="Polar residues" evidence="1">
    <location>
        <begin position="265"/>
        <end position="285"/>
    </location>
</feature>
<comment type="caution">
    <text evidence="2">The sequence shown here is derived from an EMBL/GenBank/DDBJ whole genome shotgun (WGS) entry which is preliminary data.</text>
</comment>
<dbReference type="InterPro" id="IPR004242">
    <property type="entry name" value="Transposase_21"/>
</dbReference>
<dbReference type="Pfam" id="PF03004">
    <property type="entry name" value="Transposase_24"/>
    <property type="match status" value="1"/>
</dbReference>
<dbReference type="Proteomes" id="UP000321393">
    <property type="component" value="Unassembled WGS sequence"/>
</dbReference>